<evidence type="ECO:0000313" key="2">
    <source>
        <dbReference type="EMBL" id="RMP00011.1"/>
    </source>
</evidence>
<dbReference type="EMBL" id="RBQF01000408">
    <property type="protein sequence ID" value="RMP00011.1"/>
    <property type="molecule type" value="Genomic_DNA"/>
</dbReference>
<feature type="domain" description="DUF1330" evidence="1">
    <location>
        <begin position="4"/>
        <end position="97"/>
    </location>
</feature>
<evidence type="ECO:0000259" key="1">
    <source>
        <dbReference type="Pfam" id="PF07045"/>
    </source>
</evidence>
<reference evidence="2 3" key="1">
    <citation type="submission" date="2018-08" db="EMBL/GenBank/DDBJ databases">
        <title>Recombination of ecologically and evolutionarily significant loci maintains genetic cohesion in the Pseudomonas syringae species complex.</title>
        <authorList>
            <person name="Dillon M."/>
            <person name="Thakur S."/>
            <person name="Almeida R.N.D."/>
            <person name="Weir B.S."/>
            <person name="Guttman D.S."/>
        </authorList>
    </citation>
    <scope>NUCLEOTIDE SEQUENCE [LARGE SCALE GENOMIC DNA]</scope>
    <source>
        <strain evidence="2 3">ICMP 3555</strain>
    </source>
</reference>
<dbReference type="SUPFAM" id="SSF54909">
    <property type="entry name" value="Dimeric alpha+beta barrel"/>
    <property type="match status" value="1"/>
</dbReference>
<name>A0A3M3ZZF8_PSEMA</name>
<dbReference type="PANTHER" id="PTHR41521">
    <property type="match status" value="1"/>
</dbReference>
<accession>A0A3M3ZZF8</accession>
<evidence type="ECO:0000313" key="3">
    <source>
        <dbReference type="Proteomes" id="UP000276587"/>
    </source>
</evidence>
<keyword evidence="3" id="KW-1185">Reference proteome</keyword>
<dbReference type="Gene3D" id="3.30.70.100">
    <property type="match status" value="1"/>
</dbReference>
<dbReference type="PANTHER" id="PTHR41521:SF4">
    <property type="entry name" value="BLR0684 PROTEIN"/>
    <property type="match status" value="1"/>
</dbReference>
<dbReference type="RefSeq" id="WP_064053030.1">
    <property type="nucleotide sequence ID" value="NZ_RBPW01000024.1"/>
</dbReference>
<gene>
    <name evidence="2" type="ORF">ALQ29_02945</name>
</gene>
<protein>
    <recommendedName>
        <fullName evidence="1">DUF1330 domain-containing protein</fullName>
    </recommendedName>
</protein>
<dbReference type="AlphaFoldDB" id="A0A3M3ZZF8"/>
<sequence length="100" mass="11580">MQKKGYIYAELVVTDPEYFYNEYMTRVGPVLEKWGAIFAIAGGEPEVLEGDRRVERVVLVEFESPEKAREFYHSQDYQDVIGYRTRSAKTDLYLLEGTAS</sequence>
<dbReference type="Pfam" id="PF07045">
    <property type="entry name" value="DUF1330"/>
    <property type="match status" value="1"/>
</dbReference>
<dbReference type="InterPro" id="IPR010753">
    <property type="entry name" value="DUF1330"/>
</dbReference>
<dbReference type="InterPro" id="IPR011008">
    <property type="entry name" value="Dimeric_a/b-barrel"/>
</dbReference>
<dbReference type="Proteomes" id="UP000276587">
    <property type="component" value="Unassembled WGS sequence"/>
</dbReference>
<comment type="caution">
    <text evidence="2">The sequence shown here is derived from an EMBL/GenBank/DDBJ whole genome shotgun (WGS) entry which is preliminary data.</text>
</comment>
<proteinExistence type="predicted"/>
<organism evidence="2 3">
    <name type="scientific">Pseudomonas marginalis pv. marginalis</name>
    <dbReference type="NCBI Taxonomy" id="97473"/>
    <lineage>
        <taxon>Bacteria</taxon>
        <taxon>Pseudomonadati</taxon>
        <taxon>Pseudomonadota</taxon>
        <taxon>Gammaproteobacteria</taxon>
        <taxon>Pseudomonadales</taxon>
        <taxon>Pseudomonadaceae</taxon>
        <taxon>Pseudomonas</taxon>
    </lineage>
</organism>